<feature type="region of interest" description="Disordered" evidence="1">
    <location>
        <begin position="1"/>
        <end position="26"/>
    </location>
</feature>
<sequence length="240" mass="25232">MTSTPPLTPHDPPAQAPAPAIDGTPQPVQGRPLPWLTACVVLYVLTHHVGFGLAGLGTVDRTRWADWVDILTPYAVLLTTAAALHAGGAGRRTWALYLIGAITYVEGHGIHLAANSVGNDAPGHVAHLWDEVVGHYFWYAGTALVAAALVAALAHLPAPPLRLALIPALGVAFTWTSNSLEGGTPIMGLAVATAFTAYGLHTRRTLGRVLIPAFAPAIVMLIGYGIWHHGFPQPSDLGWV</sequence>
<feature type="transmembrane region" description="Helical" evidence="2">
    <location>
        <begin position="68"/>
        <end position="88"/>
    </location>
</feature>
<proteinExistence type="predicted"/>
<dbReference type="Proteomes" id="UP001501710">
    <property type="component" value="Unassembled WGS sequence"/>
</dbReference>
<keyword evidence="4" id="KW-1185">Reference proteome</keyword>
<keyword evidence="2" id="KW-0812">Transmembrane</keyword>
<protein>
    <submittedName>
        <fullName evidence="3">Uncharacterized protein</fullName>
    </submittedName>
</protein>
<feature type="transmembrane region" description="Helical" evidence="2">
    <location>
        <begin position="136"/>
        <end position="154"/>
    </location>
</feature>
<feature type="transmembrane region" description="Helical" evidence="2">
    <location>
        <begin position="209"/>
        <end position="227"/>
    </location>
</feature>
<dbReference type="EMBL" id="BAABAS010000004">
    <property type="protein sequence ID" value="GAA4226632.1"/>
    <property type="molecule type" value="Genomic_DNA"/>
</dbReference>
<accession>A0ABP8BUH3</accession>
<name>A0ABP8BUH3_9ACTN</name>
<feature type="transmembrane region" description="Helical" evidence="2">
    <location>
        <begin position="183"/>
        <end position="200"/>
    </location>
</feature>
<evidence type="ECO:0000256" key="2">
    <source>
        <dbReference type="SAM" id="Phobius"/>
    </source>
</evidence>
<evidence type="ECO:0000256" key="1">
    <source>
        <dbReference type="SAM" id="MobiDB-lite"/>
    </source>
</evidence>
<gene>
    <name evidence="3" type="ORF">GCM10022254_12230</name>
</gene>
<feature type="compositionally biased region" description="Pro residues" evidence="1">
    <location>
        <begin position="1"/>
        <end position="16"/>
    </location>
</feature>
<comment type="caution">
    <text evidence="3">The sequence shown here is derived from an EMBL/GenBank/DDBJ whole genome shotgun (WGS) entry which is preliminary data.</text>
</comment>
<keyword evidence="2" id="KW-0472">Membrane</keyword>
<dbReference type="RefSeq" id="WP_344891088.1">
    <property type="nucleotide sequence ID" value="NZ_BAABAS010000004.1"/>
</dbReference>
<evidence type="ECO:0000313" key="3">
    <source>
        <dbReference type="EMBL" id="GAA4226632.1"/>
    </source>
</evidence>
<organism evidence="3 4">
    <name type="scientific">Actinomadura meridiana</name>
    <dbReference type="NCBI Taxonomy" id="559626"/>
    <lineage>
        <taxon>Bacteria</taxon>
        <taxon>Bacillati</taxon>
        <taxon>Actinomycetota</taxon>
        <taxon>Actinomycetes</taxon>
        <taxon>Streptosporangiales</taxon>
        <taxon>Thermomonosporaceae</taxon>
        <taxon>Actinomadura</taxon>
    </lineage>
</organism>
<keyword evidence="2" id="KW-1133">Transmembrane helix</keyword>
<evidence type="ECO:0000313" key="4">
    <source>
        <dbReference type="Proteomes" id="UP001501710"/>
    </source>
</evidence>
<feature type="transmembrane region" description="Helical" evidence="2">
    <location>
        <begin position="35"/>
        <end position="56"/>
    </location>
</feature>
<reference evidence="4" key="1">
    <citation type="journal article" date="2019" name="Int. J. Syst. Evol. Microbiol.">
        <title>The Global Catalogue of Microorganisms (GCM) 10K type strain sequencing project: providing services to taxonomists for standard genome sequencing and annotation.</title>
        <authorList>
            <consortium name="The Broad Institute Genomics Platform"/>
            <consortium name="The Broad Institute Genome Sequencing Center for Infectious Disease"/>
            <person name="Wu L."/>
            <person name="Ma J."/>
        </authorList>
    </citation>
    <scope>NUCLEOTIDE SEQUENCE [LARGE SCALE GENOMIC DNA]</scope>
    <source>
        <strain evidence="4">JCM 17440</strain>
    </source>
</reference>